<evidence type="ECO:0000313" key="2">
    <source>
        <dbReference type="Proteomes" id="UP000777935"/>
    </source>
</evidence>
<sequence length="106" mass="12302">MVNDIRISVFFDEIKNVDDLNMVLDEIVLGDDTVIGETGILLPYAMNEVHGDKYPGMIEFHSPMGELRLTYDEFSTLLEKRTKSFRFFTKNTQPKLDKVLNIISKW</sequence>
<evidence type="ECO:0000313" key="1">
    <source>
        <dbReference type="EMBL" id="NSX55551.1"/>
    </source>
</evidence>
<gene>
    <name evidence="1" type="ORF">HRQ87_12130</name>
</gene>
<proteinExistence type="predicted"/>
<protein>
    <submittedName>
        <fullName evidence="1">Uncharacterized protein</fullName>
    </submittedName>
</protein>
<accession>A0ABX2IYA6</accession>
<reference evidence="1 2" key="1">
    <citation type="submission" date="2020-06" db="EMBL/GenBank/DDBJ databases">
        <title>Sulfitobacter algicola sp. nov., isolated from green algae.</title>
        <authorList>
            <person name="Wang C."/>
        </authorList>
    </citation>
    <scope>NUCLEOTIDE SEQUENCE [LARGE SCALE GENOMIC DNA]</scope>
    <source>
        <strain evidence="1 2">1151</strain>
    </source>
</reference>
<keyword evidence="2" id="KW-1185">Reference proteome</keyword>
<name>A0ABX2IYA6_9RHOB</name>
<dbReference type="EMBL" id="JABUFE010000007">
    <property type="protein sequence ID" value="NSX55551.1"/>
    <property type="molecule type" value="Genomic_DNA"/>
</dbReference>
<dbReference type="Proteomes" id="UP000777935">
    <property type="component" value="Unassembled WGS sequence"/>
</dbReference>
<dbReference type="RefSeq" id="WP_174138693.1">
    <property type="nucleotide sequence ID" value="NZ_JABUFE010000007.1"/>
</dbReference>
<comment type="caution">
    <text evidence="1">The sequence shown here is derived from an EMBL/GenBank/DDBJ whole genome shotgun (WGS) entry which is preliminary data.</text>
</comment>
<organism evidence="1 2">
    <name type="scientific">Parasulfitobacter algicola</name>
    <dbReference type="NCBI Taxonomy" id="2614809"/>
    <lineage>
        <taxon>Bacteria</taxon>
        <taxon>Pseudomonadati</taxon>
        <taxon>Pseudomonadota</taxon>
        <taxon>Alphaproteobacteria</taxon>
        <taxon>Rhodobacterales</taxon>
        <taxon>Roseobacteraceae</taxon>
        <taxon>Parasulfitobacter</taxon>
    </lineage>
</organism>